<name>F1YJR8_9ACTN</name>
<feature type="region of interest" description="Disordered" evidence="1">
    <location>
        <begin position="1"/>
        <end position="50"/>
    </location>
</feature>
<dbReference type="EMBL" id="AEUD01000008">
    <property type="protein sequence ID" value="EGD55000.1"/>
    <property type="molecule type" value="Genomic_DNA"/>
</dbReference>
<feature type="transmembrane region" description="Helical" evidence="2">
    <location>
        <begin position="65"/>
        <end position="87"/>
    </location>
</feature>
<reference evidence="3 4" key="1">
    <citation type="journal article" date="2011" name="J. Bacteriol.">
        <title>Draft Genome Sequence of Gordonia neofelifaecis NRRL B-59395, a Cholesterol-Degrading Actinomycete.</title>
        <authorList>
            <person name="Ge F."/>
            <person name="Li W."/>
            <person name="Chen G."/>
            <person name="Liu Y."/>
            <person name="Zhang G."/>
            <person name="Yong B."/>
            <person name="Wang Q."/>
            <person name="Wang N."/>
            <person name="Huang Z."/>
            <person name="Li W."/>
            <person name="Wang J."/>
            <person name="Wu C."/>
            <person name="Xie Q."/>
            <person name="Liu G."/>
        </authorList>
    </citation>
    <scope>NUCLEOTIDE SEQUENCE [LARGE SCALE GENOMIC DNA]</scope>
    <source>
        <strain evidence="3 4">NRRL B-59395</strain>
    </source>
</reference>
<feature type="compositionally biased region" description="Low complexity" evidence="1">
    <location>
        <begin position="27"/>
        <end position="50"/>
    </location>
</feature>
<gene>
    <name evidence="3" type="ORF">SCNU_10741</name>
</gene>
<protein>
    <submittedName>
        <fullName evidence="3">Uncharacterized protein</fullName>
    </submittedName>
</protein>
<comment type="caution">
    <text evidence="3">The sequence shown here is derived from an EMBL/GenBank/DDBJ whole genome shotgun (WGS) entry which is preliminary data.</text>
</comment>
<keyword evidence="2" id="KW-0472">Membrane</keyword>
<evidence type="ECO:0000313" key="3">
    <source>
        <dbReference type="EMBL" id="EGD55000.1"/>
    </source>
</evidence>
<keyword evidence="2" id="KW-0812">Transmembrane</keyword>
<feature type="compositionally biased region" description="Basic and acidic residues" evidence="1">
    <location>
        <begin position="93"/>
        <end position="110"/>
    </location>
</feature>
<accession>F1YJR8</accession>
<dbReference type="RefSeq" id="WP_009679370.1">
    <property type="nucleotide sequence ID" value="NZ_AEUD01000008.1"/>
</dbReference>
<evidence type="ECO:0000313" key="4">
    <source>
        <dbReference type="Proteomes" id="UP000035065"/>
    </source>
</evidence>
<dbReference type="AlphaFoldDB" id="F1YJR8"/>
<keyword evidence="4" id="KW-1185">Reference proteome</keyword>
<proteinExistence type="predicted"/>
<evidence type="ECO:0000256" key="1">
    <source>
        <dbReference type="SAM" id="MobiDB-lite"/>
    </source>
</evidence>
<organism evidence="3 4">
    <name type="scientific">Gordonia neofelifaecis NRRL B-59395</name>
    <dbReference type="NCBI Taxonomy" id="644548"/>
    <lineage>
        <taxon>Bacteria</taxon>
        <taxon>Bacillati</taxon>
        <taxon>Actinomycetota</taxon>
        <taxon>Actinomycetes</taxon>
        <taxon>Mycobacteriales</taxon>
        <taxon>Gordoniaceae</taxon>
        <taxon>Gordonia</taxon>
    </lineage>
</organism>
<feature type="region of interest" description="Disordered" evidence="1">
    <location>
        <begin position="89"/>
        <end position="167"/>
    </location>
</feature>
<feature type="compositionally biased region" description="Low complexity" evidence="1">
    <location>
        <begin position="141"/>
        <end position="167"/>
    </location>
</feature>
<evidence type="ECO:0000256" key="2">
    <source>
        <dbReference type="SAM" id="Phobius"/>
    </source>
</evidence>
<dbReference type="Proteomes" id="UP000035065">
    <property type="component" value="Unassembled WGS sequence"/>
</dbReference>
<keyword evidence="2" id="KW-1133">Transmembrane helix</keyword>
<sequence length="167" mass="17163">MTDPNEPQQHDPAAADPQAPPPPAEPIAPTEPIVPQADAQAAVPAPGAPVPAAAASQSIEVKRKWLLVGSGVGAFACLGLAFGLGYITGDQTGGHDQDHGSRYERGEDMRGFTGGDGMQNQFGRDQRWRMMPPGSQNGDEQAPGQPGQSGQQNQTPGTTTATPGTAS</sequence>
<feature type="compositionally biased region" description="Low complexity" evidence="1">
    <location>
        <begin position="1"/>
        <end position="17"/>
    </location>
</feature>